<proteinExistence type="predicted"/>
<keyword evidence="2" id="KW-1185">Reference proteome</keyword>
<protein>
    <submittedName>
        <fullName evidence="1">Uncharacterized protein</fullName>
    </submittedName>
</protein>
<evidence type="ECO:0000313" key="2">
    <source>
        <dbReference type="Proteomes" id="UP001153332"/>
    </source>
</evidence>
<reference evidence="1" key="1">
    <citation type="submission" date="2022-12" db="EMBL/GenBank/DDBJ databases">
        <title>Genome Sequence of Lasiodiplodia mahajangana.</title>
        <authorList>
            <person name="Buettner E."/>
        </authorList>
    </citation>
    <scope>NUCLEOTIDE SEQUENCE</scope>
    <source>
        <strain evidence="1">VT137</strain>
    </source>
</reference>
<evidence type="ECO:0000313" key="1">
    <source>
        <dbReference type="EMBL" id="KAJ8124768.1"/>
    </source>
</evidence>
<comment type="caution">
    <text evidence="1">The sequence shown here is derived from an EMBL/GenBank/DDBJ whole genome shotgun (WGS) entry which is preliminary data.</text>
</comment>
<name>A0ACC2JC60_9PEZI</name>
<organism evidence="1 2">
    <name type="scientific">Lasiodiplodia mahajangana</name>
    <dbReference type="NCBI Taxonomy" id="1108764"/>
    <lineage>
        <taxon>Eukaryota</taxon>
        <taxon>Fungi</taxon>
        <taxon>Dikarya</taxon>
        <taxon>Ascomycota</taxon>
        <taxon>Pezizomycotina</taxon>
        <taxon>Dothideomycetes</taxon>
        <taxon>Dothideomycetes incertae sedis</taxon>
        <taxon>Botryosphaeriales</taxon>
        <taxon>Botryosphaeriaceae</taxon>
        <taxon>Lasiodiplodia</taxon>
    </lineage>
</organism>
<gene>
    <name evidence="1" type="ORF">O1611_g8872</name>
</gene>
<dbReference type="Proteomes" id="UP001153332">
    <property type="component" value="Unassembled WGS sequence"/>
</dbReference>
<sequence>MPADSLDFKGLLHCRTIFILVYRTPGFPFSQDRIPLSTIALHRLSFFTMSQRERAYMDGTRADEQYGPEGVTSMKINPIRILILGPIGSGKSTFVAAAAKPGCNVETSDGGESCTQVCREYPTKHRFGQNPIMLIDTPGFEDPARDNVDILKEITRHVKGVSGIIYLHRCTDSRLDGDRRLNFEIIKAICGTEFYSRVVICSTFWDQTSGAPSRSHLTQHVDRMESLLNDPTAFGEVMKMGAEYREFWGNKEEPCLDVLSHFSSQRNAPKMAILDQLTKHHNQIQETKAGYIIEDRKKKNARAGGSGGYHRK</sequence>
<accession>A0ACC2JC60</accession>
<dbReference type="EMBL" id="JAPUUL010002784">
    <property type="protein sequence ID" value="KAJ8124768.1"/>
    <property type="molecule type" value="Genomic_DNA"/>
</dbReference>